<comment type="similarity">
    <text evidence="2 6">Belongs to the TVP23 family.</text>
</comment>
<keyword evidence="4 6" id="KW-1133">Transmembrane helix</keyword>
<dbReference type="EMBL" id="RRYP01020088">
    <property type="protein sequence ID" value="TNV73038.1"/>
    <property type="molecule type" value="Genomic_DNA"/>
</dbReference>
<accession>A0A8J8SWM8</accession>
<name>A0A8J8SWM8_HALGN</name>
<dbReference type="GO" id="GO:0000139">
    <property type="term" value="C:Golgi membrane"/>
    <property type="evidence" value="ECO:0007669"/>
    <property type="project" value="TreeGrafter"/>
</dbReference>
<comment type="caution">
    <text evidence="8">The sequence shown here is derived from an EMBL/GenBank/DDBJ whole genome shotgun (WGS) entry which is preliminary data.</text>
</comment>
<evidence type="ECO:0000313" key="9">
    <source>
        <dbReference type="Proteomes" id="UP000785679"/>
    </source>
</evidence>
<comment type="subcellular location">
    <subcellularLocation>
        <location evidence="1 6">Membrane</location>
        <topology evidence="1 6">Multi-pass membrane protein</topology>
    </subcellularLocation>
</comment>
<evidence type="ECO:0000256" key="4">
    <source>
        <dbReference type="ARBA" id="ARBA00022989"/>
    </source>
</evidence>
<feature type="region of interest" description="Disordered" evidence="7">
    <location>
        <begin position="33"/>
        <end position="74"/>
    </location>
</feature>
<evidence type="ECO:0000256" key="2">
    <source>
        <dbReference type="ARBA" id="ARBA00005467"/>
    </source>
</evidence>
<keyword evidence="9" id="KW-1185">Reference proteome</keyword>
<dbReference type="AlphaFoldDB" id="A0A8J8SWM8"/>
<protein>
    <recommendedName>
        <fullName evidence="6">Golgi apparatus membrane protein TVP23 homolog</fullName>
    </recommendedName>
</protein>
<feature type="compositionally biased region" description="Low complexity" evidence="7">
    <location>
        <begin position="43"/>
        <end position="64"/>
    </location>
</feature>
<dbReference type="PANTHER" id="PTHR13019">
    <property type="entry name" value="GOLGI APPARATUS MEMBRANE PROTEIN TVP23"/>
    <property type="match status" value="1"/>
</dbReference>
<dbReference type="InterPro" id="IPR008564">
    <property type="entry name" value="TVP23-like"/>
</dbReference>
<evidence type="ECO:0000256" key="1">
    <source>
        <dbReference type="ARBA" id="ARBA00004141"/>
    </source>
</evidence>
<feature type="transmembrane region" description="Helical" evidence="6">
    <location>
        <begin position="203"/>
        <end position="224"/>
    </location>
</feature>
<dbReference type="OrthoDB" id="2151161at2759"/>
<proteinExistence type="inferred from homology"/>
<feature type="transmembrane region" description="Helical" evidence="6">
    <location>
        <begin position="118"/>
        <end position="137"/>
    </location>
</feature>
<dbReference type="PANTHER" id="PTHR13019:SF7">
    <property type="entry name" value="GOLGI APPARATUS MEMBRANE PROTEIN TVP23"/>
    <property type="match status" value="1"/>
</dbReference>
<sequence length="274" mass="31461">MKLIYILQTLNYNIMEEDDLEFNIKLERSIPSQPAEHAKPQSQAGPQPQQKVYQQQQHALPAQEQNHDQENTRATNKQAIQMPQFLREASQPGVCVLHFGFKLLAMISYFLLNLFVNNIVLVYIVVLILVIIDFWVVKNITGRKLVGLRWWNLIKEDGTEEWVYESQDLKQDNAADSRVFWFTNYAAPAIWVMFMIANVLSFSLSNACICLFAFGLSLTNLLGFMRCEKNHKQKVQGFLMEQAQKNLTPEQMLKIGMTAAQYMKPNAGAPSNQV</sequence>
<dbReference type="GO" id="GO:0009306">
    <property type="term" value="P:protein secretion"/>
    <property type="evidence" value="ECO:0007669"/>
    <property type="project" value="TreeGrafter"/>
</dbReference>
<evidence type="ECO:0000313" key="8">
    <source>
        <dbReference type="EMBL" id="TNV73038.1"/>
    </source>
</evidence>
<dbReference type="Proteomes" id="UP000785679">
    <property type="component" value="Unassembled WGS sequence"/>
</dbReference>
<evidence type="ECO:0000256" key="5">
    <source>
        <dbReference type="ARBA" id="ARBA00023136"/>
    </source>
</evidence>
<keyword evidence="3 6" id="KW-0812">Transmembrane</keyword>
<keyword evidence="5 6" id="KW-0472">Membrane</keyword>
<reference evidence="8" key="1">
    <citation type="submission" date="2019-06" db="EMBL/GenBank/DDBJ databases">
        <authorList>
            <person name="Zheng W."/>
        </authorList>
    </citation>
    <scope>NUCLEOTIDE SEQUENCE</scope>
    <source>
        <strain evidence="8">QDHG01</strain>
    </source>
</reference>
<evidence type="ECO:0000256" key="6">
    <source>
        <dbReference type="RuleBase" id="RU361206"/>
    </source>
</evidence>
<gene>
    <name evidence="8" type="ORF">FGO68_gene11798</name>
</gene>
<feature type="transmembrane region" description="Helical" evidence="6">
    <location>
        <begin position="179"/>
        <end position="197"/>
    </location>
</feature>
<dbReference type="Pfam" id="PF05832">
    <property type="entry name" value="DUF846"/>
    <property type="match status" value="1"/>
</dbReference>
<organism evidence="8 9">
    <name type="scientific">Halteria grandinella</name>
    <dbReference type="NCBI Taxonomy" id="5974"/>
    <lineage>
        <taxon>Eukaryota</taxon>
        <taxon>Sar</taxon>
        <taxon>Alveolata</taxon>
        <taxon>Ciliophora</taxon>
        <taxon>Intramacronucleata</taxon>
        <taxon>Spirotrichea</taxon>
        <taxon>Stichotrichia</taxon>
        <taxon>Sporadotrichida</taxon>
        <taxon>Halteriidae</taxon>
        <taxon>Halteria</taxon>
    </lineage>
</organism>
<evidence type="ECO:0000256" key="3">
    <source>
        <dbReference type="ARBA" id="ARBA00022692"/>
    </source>
</evidence>
<evidence type="ECO:0000256" key="7">
    <source>
        <dbReference type="SAM" id="MobiDB-lite"/>
    </source>
</evidence>
<dbReference type="GO" id="GO:0016192">
    <property type="term" value="P:vesicle-mediated transport"/>
    <property type="evidence" value="ECO:0007669"/>
    <property type="project" value="TreeGrafter"/>
</dbReference>